<dbReference type="AlphaFoldDB" id="A0A6J6VE01"/>
<proteinExistence type="predicted"/>
<dbReference type="InterPro" id="IPR023631">
    <property type="entry name" value="Amidase_dom"/>
</dbReference>
<organism evidence="2">
    <name type="scientific">freshwater metagenome</name>
    <dbReference type="NCBI Taxonomy" id="449393"/>
    <lineage>
        <taxon>unclassified sequences</taxon>
        <taxon>metagenomes</taxon>
        <taxon>ecological metagenomes</taxon>
    </lineage>
</organism>
<gene>
    <name evidence="2" type="ORF">UFOPK2872_01063</name>
</gene>
<evidence type="ECO:0000259" key="1">
    <source>
        <dbReference type="Pfam" id="PF01425"/>
    </source>
</evidence>
<dbReference type="Pfam" id="PF01425">
    <property type="entry name" value="Amidase"/>
    <property type="match status" value="1"/>
</dbReference>
<dbReference type="InterPro" id="IPR036928">
    <property type="entry name" value="AS_sf"/>
</dbReference>
<dbReference type="SUPFAM" id="SSF75304">
    <property type="entry name" value="Amidase signature (AS) enzymes"/>
    <property type="match status" value="1"/>
</dbReference>
<evidence type="ECO:0000313" key="2">
    <source>
        <dbReference type="EMBL" id="CAB4769233.1"/>
    </source>
</evidence>
<dbReference type="EMBL" id="CAEZZM010000150">
    <property type="protein sequence ID" value="CAB4769233.1"/>
    <property type="molecule type" value="Genomic_DNA"/>
</dbReference>
<dbReference type="Gene3D" id="3.90.1300.10">
    <property type="entry name" value="Amidase signature (AS) domain"/>
    <property type="match status" value="1"/>
</dbReference>
<reference evidence="2" key="1">
    <citation type="submission" date="2020-05" db="EMBL/GenBank/DDBJ databases">
        <authorList>
            <person name="Chiriac C."/>
            <person name="Salcher M."/>
            <person name="Ghai R."/>
            <person name="Kavagutti S V."/>
        </authorList>
    </citation>
    <scope>NUCLEOTIDE SEQUENCE</scope>
</reference>
<accession>A0A6J6VE01</accession>
<feature type="domain" description="Amidase" evidence="1">
    <location>
        <begin position="5"/>
        <end position="53"/>
    </location>
</feature>
<name>A0A6J6VE01_9ZZZZ</name>
<sequence length="75" mass="8191">MRPMKVAADFVAFTAAFNTSGQPAISLPLHWTSQGVPIGIQLVGAYGREDLLLRLAAQLEVAMPWAHRRPSFNSL</sequence>
<protein>
    <submittedName>
        <fullName evidence="2">Unannotated protein</fullName>
    </submittedName>
</protein>